<accession>A0A9W9T3H0</accession>
<dbReference type="AlphaFoldDB" id="A0A9W9T3H0"/>
<dbReference type="Proteomes" id="UP001150879">
    <property type="component" value="Unassembled WGS sequence"/>
</dbReference>
<reference evidence="1" key="1">
    <citation type="submission" date="2022-11" db="EMBL/GenBank/DDBJ databases">
        <authorList>
            <person name="Petersen C."/>
        </authorList>
    </citation>
    <scope>NUCLEOTIDE SEQUENCE</scope>
    <source>
        <strain evidence="1">IBT 16849</strain>
    </source>
</reference>
<name>A0A9W9T3H0_9EURO</name>
<dbReference type="EMBL" id="JAPQKP010000002">
    <property type="protein sequence ID" value="KAJ5207290.1"/>
    <property type="molecule type" value="Genomic_DNA"/>
</dbReference>
<evidence type="ECO:0000313" key="1">
    <source>
        <dbReference type="EMBL" id="KAJ5207290.1"/>
    </source>
</evidence>
<dbReference type="OrthoDB" id="4368118at2759"/>
<organism evidence="1 2">
    <name type="scientific">Penicillium cf. griseofulvum</name>
    <dbReference type="NCBI Taxonomy" id="2972120"/>
    <lineage>
        <taxon>Eukaryota</taxon>
        <taxon>Fungi</taxon>
        <taxon>Dikarya</taxon>
        <taxon>Ascomycota</taxon>
        <taxon>Pezizomycotina</taxon>
        <taxon>Eurotiomycetes</taxon>
        <taxon>Eurotiomycetidae</taxon>
        <taxon>Eurotiales</taxon>
        <taxon>Aspergillaceae</taxon>
        <taxon>Penicillium</taxon>
    </lineage>
</organism>
<reference evidence="1" key="2">
    <citation type="journal article" date="2023" name="IMA Fungus">
        <title>Comparative genomic study of the Penicillium genus elucidates a diverse pangenome and 15 lateral gene transfer events.</title>
        <authorList>
            <person name="Petersen C."/>
            <person name="Sorensen T."/>
            <person name="Nielsen M.R."/>
            <person name="Sondergaard T.E."/>
            <person name="Sorensen J.L."/>
            <person name="Fitzpatrick D.A."/>
            <person name="Frisvad J.C."/>
            <person name="Nielsen K.L."/>
        </authorList>
    </citation>
    <scope>NUCLEOTIDE SEQUENCE</scope>
    <source>
        <strain evidence="1">IBT 16849</strain>
    </source>
</reference>
<sequence length="113" mass="12804">MDYHIRHPNTPGKTIENKKNGKLVTPPAEHHLSDALAFLVIGHTVVVARNRHAKSPADFNLDGDIYPDRWPIGEPVIMWEYGLPFLAVHADYYVLTGSTLRPGSWLLTRKQNH</sequence>
<protein>
    <submittedName>
        <fullName evidence="1">Uncharacterized protein</fullName>
    </submittedName>
</protein>
<evidence type="ECO:0000313" key="2">
    <source>
        <dbReference type="Proteomes" id="UP001150879"/>
    </source>
</evidence>
<gene>
    <name evidence="1" type="ORF">N7472_003738</name>
</gene>
<comment type="caution">
    <text evidence="1">The sequence shown here is derived from an EMBL/GenBank/DDBJ whole genome shotgun (WGS) entry which is preliminary data.</text>
</comment>
<keyword evidence="2" id="KW-1185">Reference proteome</keyword>
<proteinExistence type="predicted"/>